<proteinExistence type="inferred from homology"/>
<dbReference type="SUPFAM" id="SSF54506">
    <property type="entry name" value="Diaminopimelate epimerase-like"/>
    <property type="match status" value="1"/>
</dbReference>
<keyword evidence="2" id="KW-0413">Isomerase</keyword>
<dbReference type="EMBL" id="KP795527">
    <property type="protein sequence ID" value="AKN37253.1"/>
    <property type="molecule type" value="Genomic_DNA"/>
</dbReference>
<evidence type="ECO:0000256" key="2">
    <source>
        <dbReference type="ARBA" id="ARBA00023235"/>
    </source>
</evidence>
<dbReference type="AlphaFoldDB" id="A0A0H3ZM03"/>
<organism evidence="3">
    <name type="scientific">Vibrio genomosp. F6</name>
    <dbReference type="NCBI Taxonomy" id="723172"/>
    <lineage>
        <taxon>Bacteria</taxon>
        <taxon>Pseudomonadati</taxon>
        <taxon>Pseudomonadota</taxon>
        <taxon>Gammaproteobacteria</taxon>
        <taxon>Vibrionales</taxon>
        <taxon>Vibrionaceae</taxon>
        <taxon>Vibrio</taxon>
    </lineage>
</organism>
<dbReference type="InterPro" id="IPR003719">
    <property type="entry name" value="Phenazine_PhzF-like"/>
</dbReference>
<dbReference type="PANTHER" id="PTHR13774:SF17">
    <property type="entry name" value="PHENAZINE BIOSYNTHESIS-LIKE DOMAIN-CONTAINING PROTEIN"/>
    <property type="match status" value="1"/>
</dbReference>
<evidence type="ECO:0000256" key="1">
    <source>
        <dbReference type="ARBA" id="ARBA00008270"/>
    </source>
</evidence>
<dbReference type="Gene3D" id="3.10.310.10">
    <property type="entry name" value="Diaminopimelate Epimerase, Chain A, domain 1"/>
    <property type="match status" value="2"/>
</dbReference>
<name>A0A0H3ZM03_9VIBR</name>
<reference evidence="3" key="1">
    <citation type="journal article" date="2015" name="MBio">
        <title>Eco-Evolutionary Dynamics of Episomes among Ecologically Cohesive Bacterial Populations.</title>
        <authorList>
            <person name="Xue H."/>
            <person name="Cordero O.X."/>
            <person name="Camas F.M."/>
            <person name="Trimble W."/>
            <person name="Meyer F."/>
            <person name="Guglielmini J."/>
            <person name="Rocha E.P."/>
            <person name="Polz M.F."/>
        </authorList>
    </citation>
    <scope>NUCLEOTIDE SEQUENCE</scope>
    <source>
        <strain evidence="3">FF_110</strain>
    </source>
</reference>
<protein>
    <submittedName>
        <fullName evidence="3">Phenazine biosynthesis protein PhzF</fullName>
    </submittedName>
</protein>
<dbReference type="GO" id="GO:0005737">
    <property type="term" value="C:cytoplasm"/>
    <property type="evidence" value="ECO:0007669"/>
    <property type="project" value="TreeGrafter"/>
</dbReference>
<dbReference type="PANTHER" id="PTHR13774">
    <property type="entry name" value="PHENAZINE BIOSYNTHESIS PROTEIN"/>
    <property type="match status" value="1"/>
</dbReference>
<evidence type="ECO:0000313" key="3">
    <source>
        <dbReference type="EMBL" id="AKN37253.1"/>
    </source>
</evidence>
<sequence>MIKAQIYDVFCNETAKGNPCSVVELDEWASDELLLQITHKQNQPVTSFIVQSSGSFYIRWFTLDGEINLCGHGSLGAGAALISKYQVREITLNSQYGQVVVSEKNGSYKIIMPMWLPKNCSLPLDISGLISPPIETFSTRDLVLVLDSEDEVINFKPDFSQLEKITDFHALIITAKKSEDSYVLRYFAPKIGILEDLATGSA</sequence>
<dbReference type="GO" id="GO:0016853">
    <property type="term" value="F:isomerase activity"/>
    <property type="evidence" value="ECO:0007669"/>
    <property type="project" value="UniProtKB-KW"/>
</dbReference>
<comment type="similarity">
    <text evidence="1">Belongs to the PhzF family.</text>
</comment>
<accession>A0A0H3ZM03</accession>
<dbReference type="Pfam" id="PF02567">
    <property type="entry name" value="PhzC-PhzF"/>
    <property type="match status" value="1"/>
</dbReference>